<evidence type="ECO:0000313" key="8">
    <source>
        <dbReference type="Proteomes" id="UP000696280"/>
    </source>
</evidence>
<dbReference type="PANTHER" id="PTHR45848:SF4">
    <property type="entry name" value="DUAL SPECIFICITY PROTEIN PHOSPHATASE 12"/>
    <property type="match status" value="1"/>
</dbReference>
<dbReference type="EMBL" id="CAJVRL010000045">
    <property type="protein sequence ID" value="CAG8952253.1"/>
    <property type="molecule type" value="Genomic_DNA"/>
</dbReference>
<comment type="caution">
    <text evidence="7">The sequence shown here is derived from an EMBL/GenBank/DDBJ whole genome shotgun (WGS) entry which is preliminary data.</text>
</comment>
<dbReference type="InterPro" id="IPR000387">
    <property type="entry name" value="Tyr_Pase_dom"/>
</dbReference>
<evidence type="ECO:0000256" key="2">
    <source>
        <dbReference type="ARBA" id="ARBA00013064"/>
    </source>
</evidence>
<dbReference type="SMART" id="SM00195">
    <property type="entry name" value="DSPc"/>
    <property type="match status" value="1"/>
</dbReference>
<accession>A0A9N9PR94</accession>
<protein>
    <recommendedName>
        <fullName evidence="2">protein-tyrosine-phosphatase</fullName>
        <ecNumber evidence="2">3.1.3.48</ecNumber>
    </recommendedName>
</protein>
<keyword evidence="8" id="KW-1185">Reference proteome</keyword>
<dbReference type="InterPro" id="IPR029021">
    <property type="entry name" value="Prot-tyrosine_phosphatase-like"/>
</dbReference>
<dbReference type="PROSITE" id="PS50056">
    <property type="entry name" value="TYR_PHOSPHATASE_2"/>
    <property type="match status" value="1"/>
</dbReference>
<evidence type="ECO:0000259" key="6">
    <source>
        <dbReference type="PROSITE" id="PS50056"/>
    </source>
</evidence>
<evidence type="ECO:0000259" key="5">
    <source>
        <dbReference type="PROSITE" id="PS50054"/>
    </source>
</evidence>
<dbReference type="EC" id="3.1.3.48" evidence="2"/>
<evidence type="ECO:0000313" key="7">
    <source>
        <dbReference type="EMBL" id="CAG8952253.1"/>
    </source>
</evidence>
<evidence type="ECO:0000256" key="3">
    <source>
        <dbReference type="ARBA" id="ARBA00022801"/>
    </source>
</evidence>
<dbReference type="InterPro" id="IPR000340">
    <property type="entry name" value="Dual-sp_phosphatase_cat-dom"/>
</dbReference>
<dbReference type="SUPFAM" id="SSF52799">
    <property type="entry name" value="(Phosphotyrosine protein) phosphatases II"/>
    <property type="match status" value="1"/>
</dbReference>
<organism evidence="7 8">
    <name type="scientific">Hymenoscyphus fraxineus</name>
    <dbReference type="NCBI Taxonomy" id="746836"/>
    <lineage>
        <taxon>Eukaryota</taxon>
        <taxon>Fungi</taxon>
        <taxon>Dikarya</taxon>
        <taxon>Ascomycota</taxon>
        <taxon>Pezizomycotina</taxon>
        <taxon>Leotiomycetes</taxon>
        <taxon>Helotiales</taxon>
        <taxon>Helotiaceae</taxon>
        <taxon>Hymenoscyphus</taxon>
    </lineage>
</organism>
<proteinExistence type="inferred from homology"/>
<dbReference type="GO" id="GO:0005634">
    <property type="term" value="C:nucleus"/>
    <property type="evidence" value="ECO:0007669"/>
    <property type="project" value="TreeGrafter"/>
</dbReference>
<dbReference type="AlphaFoldDB" id="A0A9N9PR94"/>
<dbReference type="GO" id="GO:0008138">
    <property type="term" value="F:protein tyrosine/serine/threonine phosphatase activity"/>
    <property type="evidence" value="ECO:0007669"/>
    <property type="project" value="TreeGrafter"/>
</dbReference>
<dbReference type="PANTHER" id="PTHR45848">
    <property type="entry name" value="DUAL SPECIFICITY PROTEIN PHOSPHATASE 12 FAMILY MEMBER"/>
    <property type="match status" value="1"/>
</dbReference>
<feature type="domain" description="Tyrosine specific protein phosphatases" evidence="6">
    <location>
        <begin position="71"/>
        <end position="133"/>
    </location>
</feature>
<evidence type="ECO:0000256" key="4">
    <source>
        <dbReference type="ARBA" id="ARBA00022912"/>
    </source>
</evidence>
<dbReference type="CDD" id="cd14518">
    <property type="entry name" value="DSP_fungal_YVH1"/>
    <property type="match status" value="1"/>
</dbReference>
<dbReference type="InterPro" id="IPR020422">
    <property type="entry name" value="TYR_PHOSPHATASE_DUAL_dom"/>
</dbReference>
<dbReference type="Proteomes" id="UP000696280">
    <property type="component" value="Unassembled WGS sequence"/>
</dbReference>
<sequence>MALSRVPGDDEIYVSGVFALRRKSALERCGITHILSVLVYDFKDYQDLDKYEHLQIDALDVEDENLLGEFEKTGKWIEEALTNGGKDGAPGRVLIHCAMGKSRSVTVTIAFLLRKYPQLSVDSALEMIRQERPLAEPNDGFMAQLELYKEMGCPRDIDGHPKYQRWLYRKTVDEALATGSAPEMIRFEDEVKQENTEGSEKELRCKRCRRTLATTTYLIPHAPASTTPSGSTKNAASTTCTHHFLHPLSWMRPTLSPEIEEDGGPGPLTGRLECPNPKCLAQVGRFAWQGMRCSCGVWVCPAFSLQKGRVDEVISKGKVEGVGIGPQASTAMARGASDDADVVAKMRGLGIRLPPGMKTAQGNGVLVKSLPTPRSCAGDPVDVNLTSSIRKEEAELRIRTFYLISIPILDDNFDLLLSVPKSSAVIFLKVTYVWWILAASLDFSRTIQKRPRVPQDDLSKIAHLIYATIRHTSNPNFEPLHLKQSIKTASKNASSQYWKSHYTSAIRKRPLPQL</sequence>
<keyword evidence="3" id="KW-0378">Hydrolase</keyword>
<dbReference type="Pfam" id="PF00782">
    <property type="entry name" value="DSPc"/>
    <property type="match status" value="1"/>
</dbReference>
<name>A0A9N9PR94_9HELO</name>
<reference evidence="7" key="1">
    <citation type="submission" date="2021-07" db="EMBL/GenBank/DDBJ databases">
        <authorList>
            <person name="Durling M."/>
        </authorList>
    </citation>
    <scope>NUCLEOTIDE SEQUENCE</scope>
</reference>
<feature type="domain" description="Tyrosine-protein phosphatase" evidence="5">
    <location>
        <begin position="4"/>
        <end position="154"/>
    </location>
</feature>
<dbReference type="OrthoDB" id="2017893at2759"/>
<keyword evidence="4" id="KW-0904">Protein phosphatase</keyword>
<comment type="similarity">
    <text evidence="1">Belongs to the protein-tyrosine phosphatase family. Non-receptor class dual specificity subfamily.</text>
</comment>
<gene>
    <name evidence="7" type="ORF">HYFRA_00000993</name>
</gene>
<dbReference type="PROSITE" id="PS50054">
    <property type="entry name" value="TYR_PHOSPHATASE_DUAL"/>
    <property type="match status" value="1"/>
</dbReference>
<dbReference type="Gene3D" id="3.90.190.10">
    <property type="entry name" value="Protein tyrosine phosphatase superfamily"/>
    <property type="match status" value="1"/>
</dbReference>
<dbReference type="GO" id="GO:0004725">
    <property type="term" value="F:protein tyrosine phosphatase activity"/>
    <property type="evidence" value="ECO:0007669"/>
    <property type="project" value="UniProtKB-EC"/>
</dbReference>
<evidence type="ECO:0000256" key="1">
    <source>
        <dbReference type="ARBA" id="ARBA00008601"/>
    </source>
</evidence>